<dbReference type="RefSeq" id="WP_090701274.1">
    <property type="nucleotide sequence ID" value="NZ_FNHH01000005.1"/>
</dbReference>
<gene>
    <name evidence="1" type="ORF">SAMN05421813_10556</name>
</gene>
<evidence type="ECO:0000313" key="1">
    <source>
        <dbReference type="EMBL" id="SDM04225.1"/>
    </source>
</evidence>
<protein>
    <submittedName>
        <fullName evidence="1">Uncharacterized protein</fullName>
    </submittedName>
</protein>
<organism evidence="1 2">
    <name type="scientific">Daejeonella rubra</name>
    <dbReference type="NCBI Taxonomy" id="990371"/>
    <lineage>
        <taxon>Bacteria</taxon>
        <taxon>Pseudomonadati</taxon>
        <taxon>Bacteroidota</taxon>
        <taxon>Sphingobacteriia</taxon>
        <taxon>Sphingobacteriales</taxon>
        <taxon>Sphingobacteriaceae</taxon>
        <taxon>Daejeonella</taxon>
    </lineage>
</organism>
<sequence>MENPQKTPTRKKFLIWGAAVLSSLTFMKIFADKQEEKTETIKMLTQDGKLVEIDKKLLTSSAKKISDEELKKWVKK</sequence>
<accession>A0A1G9Q1M6</accession>
<dbReference type="STRING" id="990371.SAMN05421813_10556"/>
<evidence type="ECO:0000313" key="2">
    <source>
        <dbReference type="Proteomes" id="UP000199226"/>
    </source>
</evidence>
<proteinExistence type="predicted"/>
<reference evidence="2" key="1">
    <citation type="submission" date="2016-10" db="EMBL/GenBank/DDBJ databases">
        <authorList>
            <person name="Varghese N."/>
            <person name="Submissions S."/>
        </authorList>
    </citation>
    <scope>NUCLEOTIDE SEQUENCE [LARGE SCALE GENOMIC DNA]</scope>
    <source>
        <strain evidence="2">DSM 24536</strain>
    </source>
</reference>
<dbReference type="AlphaFoldDB" id="A0A1G9Q1M6"/>
<keyword evidence="2" id="KW-1185">Reference proteome</keyword>
<dbReference type="OrthoDB" id="982299at2"/>
<name>A0A1G9Q1M6_9SPHI</name>
<dbReference type="Proteomes" id="UP000199226">
    <property type="component" value="Unassembled WGS sequence"/>
</dbReference>
<dbReference type="EMBL" id="FNHH01000005">
    <property type="protein sequence ID" value="SDM04225.1"/>
    <property type="molecule type" value="Genomic_DNA"/>
</dbReference>